<feature type="coiled-coil region" evidence="1">
    <location>
        <begin position="1"/>
        <end position="63"/>
    </location>
</feature>
<proteinExistence type="predicted"/>
<evidence type="ECO:0000256" key="2">
    <source>
        <dbReference type="SAM" id="MobiDB-lite"/>
    </source>
</evidence>
<reference evidence="3" key="1">
    <citation type="submission" date="2022-09" db="EMBL/GenBank/DDBJ databases">
        <title>Aureispira anguillicida sp. nov., isolated from Leptocephalus of Japanese eel Anguilla japonica.</title>
        <authorList>
            <person name="Yuasa K."/>
            <person name="Mekata T."/>
            <person name="Ikunari K."/>
        </authorList>
    </citation>
    <scope>NUCLEOTIDE SEQUENCE</scope>
    <source>
        <strain evidence="3">EL160426</strain>
    </source>
</reference>
<evidence type="ECO:0000256" key="1">
    <source>
        <dbReference type="SAM" id="Coils"/>
    </source>
</evidence>
<accession>A0A916DUY8</accession>
<sequence>MATQKEQIKQLQDELIRLKETLKNYENLFKADGFIDTQEQQQLDFMQGVIKKAEAKLALLANKAPSSGGDKFTKPFYDGKVGKKYELHVLVDQPGTGGDRDTFEGLTAPDVGHTFVKLIKTNVDGTKVEAVLGFYPANSVNPLTGVIEVAGELVDDKGHTSEVQANKILTHDQFFAALAYIEKNRTRKYNLDTYNCTDFAIEVAGAAGWNIKSKKGVWPGGGGHNPGDLGEDLRNANNATTKKAKKGTQPTPTPDKKIK</sequence>
<dbReference type="AlphaFoldDB" id="A0A916DUY8"/>
<name>A0A916DUY8_9BACT</name>
<dbReference type="RefSeq" id="WP_264789794.1">
    <property type="nucleotide sequence ID" value="NZ_AP026867.1"/>
</dbReference>
<feature type="region of interest" description="Disordered" evidence="2">
    <location>
        <begin position="215"/>
        <end position="259"/>
    </location>
</feature>
<dbReference type="Proteomes" id="UP001060919">
    <property type="component" value="Chromosome"/>
</dbReference>
<gene>
    <name evidence="3" type="ORF">AsAng_0053550</name>
</gene>
<evidence type="ECO:0000313" key="3">
    <source>
        <dbReference type="EMBL" id="BDS14574.1"/>
    </source>
</evidence>
<evidence type="ECO:0000313" key="4">
    <source>
        <dbReference type="Proteomes" id="UP001060919"/>
    </source>
</evidence>
<dbReference type="EMBL" id="AP026867">
    <property type="protein sequence ID" value="BDS14574.1"/>
    <property type="molecule type" value="Genomic_DNA"/>
</dbReference>
<protein>
    <submittedName>
        <fullName evidence="3">Uncharacterized protein</fullName>
    </submittedName>
</protein>
<keyword evidence="4" id="KW-1185">Reference proteome</keyword>
<keyword evidence="1" id="KW-0175">Coiled coil</keyword>
<organism evidence="3 4">
    <name type="scientific">Aureispira anguillae</name>
    <dbReference type="NCBI Taxonomy" id="2864201"/>
    <lineage>
        <taxon>Bacteria</taxon>
        <taxon>Pseudomonadati</taxon>
        <taxon>Bacteroidota</taxon>
        <taxon>Saprospiria</taxon>
        <taxon>Saprospirales</taxon>
        <taxon>Saprospiraceae</taxon>
        <taxon>Aureispira</taxon>
    </lineage>
</organism>
<dbReference type="KEGG" id="aup:AsAng_0053550"/>